<dbReference type="EMBL" id="JBBYHS010000009">
    <property type="protein sequence ID" value="MEL1254150.1"/>
    <property type="molecule type" value="Genomic_DNA"/>
</dbReference>
<dbReference type="RefSeq" id="WP_341692199.1">
    <property type="nucleotide sequence ID" value="NZ_JBBYHS010000009.1"/>
</dbReference>
<sequence>MDNQYILKKMTKDEITKEVKEIIALNSRYAFDEIKITDRVDKFITTFMKAKFARRIQARFDIPVTRLTNELHVSIKKVSQLVDFIDNIINQ</sequence>
<evidence type="ECO:0000313" key="2">
    <source>
        <dbReference type="Proteomes" id="UP001485226"/>
    </source>
</evidence>
<evidence type="ECO:0000313" key="1">
    <source>
        <dbReference type="EMBL" id="MEL1254150.1"/>
    </source>
</evidence>
<organism evidence="1 2">
    <name type="scientific">Flavobacterium calami</name>
    <dbReference type="NCBI Taxonomy" id="3139144"/>
    <lineage>
        <taxon>Bacteria</taxon>
        <taxon>Pseudomonadati</taxon>
        <taxon>Bacteroidota</taxon>
        <taxon>Flavobacteriia</taxon>
        <taxon>Flavobacteriales</taxon>
        <taxon>Flavobacteriaceae</taxon>
        <taxon>Flavobacterium</taxon>
    </lineage>
</organism>
<accession>A0ABU9INY4</accession>
<comment type="caution">
    <text evidence="1">The sequence shown here is derived from an EMBL/GenBank/DDBJ whole genome shotgun (WGS) entry which is preliminary data.</text>
</comment>
<gene>
    <name evidence="1" type="ORF">AAEO57_10210</name>
</gene>
<protein>
    <submittedName>
        <fullName evidence="1">Uncharacterized protein</fullName>
    </submittedName>
</protein>
<dbReference type="Proteomes" id="UP001485226">
    <property type="component" value="Unassembled WGS sequence"/>
</dbReference>
<reference evidence="1 2" key="1">
    <citation type="submission" date="2024-04" db="EMBL/GenBank/DDBJ databases">
        <title>Flavobacterium sp. DGU38 16S ribosomal RNA gene Genome sequencing and assembly.</title>
        <authorList>
            <person name="Park S."/>
        </authorList>
    </citation>
    <scope>NUCLEOTIDE SEQUENCE [LARGE SCALE GENOMIC DNA]</scope>
    <source>
        <strain evidence="1 2">DGU38</strain>
    </source>
</reference>
<name>A0ABU9INY4_9FLAO</name>
<proteinExistence type="predicted"/>
<keyword evidence="2" id="KW-1185">Reference proteome</keyword>